<organism evidence="3 4">
    <name type="scientific">Azospira restricta</name>
    <dbReference type="NCBI Taxonomy" id="404405"/>
    <lineage>
        <taxon>Bacteria</taxon>
        <taxon>Pseudomonadati</taxon>
        <taxon>Pseudomonadota</taxon>
        <taxon>Betaproteobacteria</taxon>
        <taxon>Rhodocyclales</taxon>
        <taxon>Rhodocyclaceae</taxon>
        <taxon>Azospira</taxon>
    </lineage>
</organism>
<keyword evidence="1" id="KW-0129">CBS domain</keyword>
<dbReference type="RefSeq" id="WP_203386223.1">
    <property type="nucleotide sequence ID" value="NZ_CP064781.1"/>
</dbReference>
<dbReference type="InterPro" id="IPR046342">
    <property type="entry name" value="CBS_dom_sf"/>
</dbReference>
<reference evidence="3" key="1">
    <citation type="submission" date="2020-11" db="EMBL/GenBank/DDBJ databases">
        <title>Azospira restricta DSM 18626 genome sequence.</title>
        <authorList>
            <person name="Moe W.M."/>
        </authorList>
    </citation>
    <scope>NUCLEOTIDE SEQUENCE</scope>
    <source>
        <strain evidence="3">DSM 18626</strain>
    </source>
</reference>
<dbReference type="PROSITE" id="PS51371">
    <property type="entry name" value="CBS"/>
    <property type="match status" value="1"/>
</dbReference>
<dbReference type="Pfam" id="PF00571">
    <property type="entry name" value="CBS"/>
    <property type="match status" value="1"/>
</dbReference>
<keyword evidence="4" id="KW-1185">Reference proteome</keyword>
<name>A0A974SMZ0_9RHOO</name>
<dbReference type="PROSITE" id="PS51257">
    <property type="entry name" value="PROKAR_LIPOPROTEIN"/>
    <property type="match status" value="1"/>
</dbReference>
<dbReference type="EMBL" id="CP064781">
    <property type="protein sequence ID" value="QRJ62694.1"/>
    <property type="molecule type" value="Genomic_DNA"/>
</dbReference>
<gene>
    <name evidence="3" type="ORF">IWH25_13055</name>
</gene>
<accession>A0A974SMZ0</accession>
<evidence type="ECO:0000256" key="1">
    <source>
        <dbReference type="PROSITE-ProRule" id="PRU00703"/>
    </source>
</evidence>
<dbReference type="KEGG" id="ares:IWH25_13055"/>
<dbReference type="SUPFAM" id="SSF54631">
    <property type="entry name" value="CBS-domain pair"/>
    <property type="match status" value="1"/>
</dbReference>
<evidence type="ECO:0000259" key="2">
    <source>
        <dbReference type="PROSITE" id="PS51371"/>
    </source>
</evidence>
<evidence type="ECO:0000313" key="4">
    <source>
        <dbReference type="Proteomes" id="UP000663444"/>
    </source>
</evidence>
<sequence>MTRTNYPALATGSVSAAGCFVSTSLTPPPVRIDSPALQVMTDLTRVPAATIAAGTLVADANQAMIHRGVRMLFVVDEAKQLQGVVTASDILGERALQAAQNLGLARGELRVSHIMTPAARLDTIELAMVTRAEVGHVVATLKACGRQHAFVVDRDAHGRQFVCGVFSATQIARQLGMPLPTGETARTFAEIEAVLSAA</sequence>
<protein>
    <submittedName>
        <fullName evidence="3">CBS domain-containing protein</fullName>
    </submittedName>
</protein>
<dbReference type="CDD" id="cd04640">
    <property type="entry name" value="CBS_pair_proteobact"/>
    <property type="match status" value="1"/>
</dbReference>
<evidence type="ECO:0000313" key="3">
    <source>
        <dbReference type="EMBL" id="QRJ62694.1"/>
    </source>
</evidence>
<proteinExistence type="predicted"/>
<dbReference type="Gene3D" id="3.10.580.10">
    <property type="entry name" value="CBS-domain"/>
    <property type="match status" value="1"/>
</dbReference>
<dbReference type="Proteomes" id="UP000663444">
    <property type="component" value="Chromosome"/>
</dbReference>
<feature type="domain" description="CBS" evidence="2">
    <location>
        <begin position="43"/>
        <end position="102"/>
    </location>
</feature>
<dbReference type="AlphaFoldDB" id="A0A974SMZ0"/>
<dbReference type="InterPro" id="IPR000644">
    <property type="entry name" value="CBS_dom"/>
</dbReference>
<dbReference type="SMART" id="SM00116">
    <property type="entry name" value="CBS"/>
    <property type="match status" value="1"/>
</dbReference>